<feature type="compositionally biased region" description="Polar residues" evidence="1">
    <location>
        <begin position="62"/>
        <end position="76"/>
    </location>
</feature>
<dbReference type="AlphaFoldDB" id="A0AAN8B4U7"/>
<feature type="region of interest" description="Disordered" evidence="1">
    <location>
        <begin position="1"/>
        <end position="120"/>
    </location>
</feature>
<feature type="compositionally biased region" description="Polar residues" evidence="1">
    <location>
        <begin position="1"/>
        <end position="17"/>
    </location>
</feature>
<evidence type="ECO:0000313" key="3">
    <source>
        <dbReference type="Proteomes" id="UP001335648"/>
    </source>
</evidence>
<evidence type="ECO:0000256" key="1">
    <source>
        <dbReference type="SAM" id="MobiDB-lite"/>
    </source>
</evidence>
<comment type="caution">
    <text evidence="2">The sequence shown here is derived from an EMBL/GenBank/DDBJ whole genome shotgun (WGS) entry which is preliminary data.</text>
</comment>
<sequence length="120" mass="13406">MSSTQRHNLSPSRTVRPTTKLAIRPASSQQKHIPSPHPLAYPRERPNPSFIPPRRRPTNPRSSQKQTNPASLTQPLSRRGHDIPKPKRPQQADTPYPPPTPTTPTPHQSLPLKLPLNAPP</sequence>
<dbReference type="EMBL" id="JAULUE010002065">
    <property type="protein sequence ID" value="KAK5878297.1"/>
    <property type="molecule type" value="Genomic_DNA"/>
</dbReference>
<organism evidence="2 3">
    <name type="scientific">Champsocephalus esox</name>
    <name type="common">pike icefish</name>
    <dbReference type="NCBI Taxonomy" id="159716"/>
    <lineage>
        <taxon>Eukaryota</taxon>
        <taxon>Metazoa</taxon>
        <taxon>Chordata</taxon>
        <taxon>Craniata</taxon>
        <taxon>Vertebrata</taxon>
        <taxon>Euteleostomi</taxon>
        <taxon>Actinopterygii</taxon>
        <taxon>Neopterygii</taxon>
        <taxon>Teleostei</taxon>
        <taxon>Neoteleostei</taxon>
        <taxon>Acanthomorphata</taxon>
        <taxon>Eupercaria</taxon>
        <taxon>Perciformes</taxon>
        <taxon>Notothenioidei</taxon>
        <taxon>Channichthyidae</taxon>
        <taxon>Champsocephalus</taxon>
    </lineage>
</organism>
<proteinExistence type="predicted"/>
<protein>
    <submittedName>
        <fullName evidence="2">Uncharacterized protein</fullName>
    </submittedName>
</protein>
<gene>
    <name evidence="2" type="ORF">CesoFtcFv8_023713</name>
</gene>
<accession>A0AAN8B4U7</accession>
<evidence type="ECO:0000313" key="2">
    <source>
        <dbReference type="EMBL" id="KAK5878297.1"/>
    </source>
</evidence>
<keyword evidence="3" id="KW-1185">Reference proteome</keyword>
<reference evidence="2 3" key="1">
    <citation type="journal article" date="2023" name="Mol. Biol. Evol.">
        <title>Genomics of Secondarily Temperate Adaptation in the Only Non-Antarctic Icefish.</title>
        <authorList>
            <person name="Rivera-Colon A.G."/>
            <person name="Rayamajhi N."/>
            <person name="Minhas B.F."/>
            <person name="Madrigal G."/>
            <person name="Bilyk K.T."/>
            <person name="Yoon V."/>
            <person name="Hune M."/>
            <person name="Gregory S."/>
            <person name="Cheng C.H.C."/>
            <person name="Catchen J.M."/>
        </authorList>
    </citation>
    <scope>NUCLEOTIDE SEQUENCE [LARGE SCALE GENOMIC DNA]</scope>
    <source>
        <strain evidence="2">JC2023a</strain>
    </source>
</reference>
<name>A0AAN8B4U7_9TELE</name>
<dbReference type="Proteomes" id="UP001335648">
    <property type="component" value="Unassembled WGS sequence"/>
</dbReference>
<feature type="compositionally biased region" description="Pro residues" evidence="1">
    <location>
        <begin position="95"/>
        <end position="104"/>
    </location>
</feature>